<keyword evidence="1" id="KW-0472">Membrane</keyword>
<keyword evidence="1" id="KW-1133">Transmembrane helix</keyword>
<feature type="transmembrane region" description="Helical" evidence="1">
    <location>
        <begin position="61"/>
        <end position="84"/>
    </location>
</feature>
<feature type="transmembrane region" description="Helical" evidence="1">
    <location>
        <begin position="96"/>
        <end position="115"/>
    </location>
</feature>
<feature type="transmembrane region" description="Helical" evidence="1">
    <location>
        <begin position="177"/>
        <end position="199"/>
    </location>
</feature>
<keyword evidence="1" id="KW-0812">Transmembrane</keyword>
<proteinExistence type="predicted"/>
<organism evidence="2">
    <name type="scientific">Aplanochytrium stocchinoi</name>
    <dbReference type="NCBI Taxonomy" id="215587"/>
    <lineage>
        <taxon>Eukaryota</taxon>
        <taxon>Sar</taxon>
        <taxon>Stramenopiles</taxon>
        <taxon>Bigyra</taxon>
        <taxon>Labyrinthulomycetes</taxon>
        <taxon>Thraustochytrida</taxon>
        <taxon>Thraustochytriidae</taxon>
        <taxon>Aplanochytrium</taxon>
    </lineage>
</organism>
<feature type="transmembrane region" description="Helical" evidence="1">
    <location>
        <begin position="300"/>
        <end position="317"/>
    </location>
</feature>
<reference evidence="2" key="1">
    <citation type="submission" date="2021-01" db="EMBL/GenBank/DDBJ databases">
        <authorList>
            <person name="Corre E."/>
            <person name="Pelletier E."/>
            <person name="Niang G."/>
            <person name="Scheremetjew M."/>
            <person name="Finn R."/>
            <person name="Kale V."/>
            <person name="Holt S."/>
            <person name="Cochrane G."/>
            <person name="Meng A."/>
            <person name="Brown T."/>
            <person name="Cohen L."/>
        </authorList>
    </citation>
    <scope>NUCLEOTIDE SEQUENCE</scope>
    <source>
        <strain evidence="2">GSBS06</strain>
    </source>
</reference>
<dbReference type="AlphaFoldDB" id="A0A7S3PPW4"/>
<evidence type="ECO:0000313" key="2">
    <source>
        <dbReference type="EMBL" id="CAE0446768.1"/>
    </source>
</evidence>
<feature type="transmembrane region" description="Helical" evidence="1">
    <location>
        <begin position="275"/>
        <end position="294"/>
    </location>
</feature>
<name>A0A7S3PPW4_9STRA</name>
<sequence length="370" mass="41827">MPCLDLWPAKPCGSFGECTIAEANNISEELCVCQPGWKQSEEFVLWPSTKGSSLCCFNESILQYLFILAFVFSSLNVTAITSLIYTRKSWSHVRKVTSALLMWTFASTASLYRLIKPEDALYGKDVAFSFLVANYFTLQEIDMSLYFNKYVQFLIQKLAVSENMVRLKRQGYMMSRFAIALNIFQVMVFNLHWVAFTYLNEERARTMHRIFGFIMGLRAISNIAQNDVLVGGLIRDIEKYLLVGASSNVAAEIPQVGFAKGIHPVLKNQKKVMKWFAAFTAFMTILLTCWNYLLHVATSYIVPSWWLLIGASHLNAIRNKLRISNEKKKQLGVSSISSKDINSALDDPEADAFVSSMGIYSSKTTMSLSL</sequence>
<accession>A0A7S3PPW4</accession>
<gene>
    <name evidence="2" type="ORF">ASTO00021_LOCUS16759</name>
</gene>
<evidence type="ECO:0000256" key="1">
    <source>
        <dbReference type="SAM" id="Phobius"/>
    </source>
</evidence>
<dbReference type="EMBL" id="HBIN01021846">
    <property type="protein sequence ID" value="CAE0446768.1"/>
    <property type="molecule type" value="Transcribed_RNA"/>
</dbReference>
<protein>
    <submittedName>
        <fullName evidence="2">Uncharacterized protein</fullName>
    </submittedName>
</protein>